<dbReference type="OrthoDB" id="69638at2759"/>
<dbReference type="Proteomes" id="UP000243217">
    <property type="component" value="Unassembled WGS sequence"/>
</dbReference>
<feature type="region of interest" description="Disordered" evidence="1">
    <location>
        <begin position="1"/>
        <end position="26"/>
    </location>
</feature>
<dbReference type="EMBL" id="JNBS01000441">
    <property type="protein sequence ID" value="OQS05593.1"/>
    <property type="molecule type" value="Genomic_DNA"/>
</dbReference>
<name>A0A1W0A5M9_9STRA</name>
<dbReference type="AlphaFoldDB" id="A0A1W0A5M9"/>
<keyword evidence="3" id="KW-1185">Reference proteome</keyword>
<accession>A0A1W0A5M9</accession>
<proteinExistence type="predicted"/>
<evidence type="ECO:0000256" key="1">
    <source>
        <dbReference type="SAM" id="MobiDB-lite"/>
    </source>
</evidence>
<dbReference type="STRING" id="74557.A0A1W0A5M9"/>
<evidence type="ECO:0000313" key="3">
    <source>
        <dbReference type="Proteomes" id="UP000243217"/>
    </source>
</evidence>
<gene>
    <name evidence="2" type="ORF">THRCLA_02303</name>
</gene>
<evidence type="ECO:0000313" key="2">
    <source>
        <dbReference type="EMBL" id="OQS05593.1"/>
    </source>
</evidence>
<reference evidence="2 3" key="1">
    <citation type="journal article" date="2014" name="Genome Biol. Evol.">
        <title>The secreted proteins of Achlya hypogyna and Thraustotheca clavata identify the ancestral oomycete secretome and reveal gene acquisitions by horizontal gene transfer.</title>
        <authorList>
            <person name="Misner I."/>
            <person name="Blouin N."/>
            <person name="Leonard G."/>
            <person name="Richards T.A."/>
            <person name="Lane C.E."/>
        </authorList>
    </citation>
    <scope>NUCLEOTIDE SEQUENCE [LARGE SCALE GENOMIC DNA]</scope>
    <source>
        <strain evidence="2 3">ATCC 34112</strain>
    </source>
</reference>
<sequence length="880" mass="99348">MELRDKDPTRSLAIDTSIPLPPSPRRLLDENTITPESPGHVSTISSTTETQLNHVAVHPLTSIEPRPNPSRRLKSDSMCTIGPNHPHNRLLPNNLSALRQALPPMQTMPIDKKCKSEPILASDIQGKLQRAQLFPRKKRKKKQPNRTLLLSALSVCSSEEAKLKDRRHWSPTPSYKSYPLTKNYRQPECDSMLDDLVTIDLEHEVQLEHICLLISSSLSLVKHIGMNTFTPNLLQTQRINRYLAKVNYVEFSYDFIHTLDQTKLFELVTSMEKMLQSGSSLNHKQLKSQIYECKCLVKWFRIGDHVCLINEKPTTQAKTIIPQDNSSVVLRNLSLGSFKGKTPKKFNVETPTEVYGTIRRDYHNGTFDIRLHKSSQEIRRRISYKEIRPKPKRKPNNIMSQPTSTKNYLLLDGLVRIDLGGRVLVTYRDPFERRYGYFLGLNSNGTAIVQYDENDLDCAVDIKDIGASAEEELSDELLTAFTEHFREDKVILEGFRVLTNHPSTRTLTPCTVTRDNGNSTYDVQFLDGVVACNVDKTWIEFENGSYEEQLKNLEAARSASNIQYTKGQVVAAYSPRYLRYCSGQITDIENNSYTVAFDYGDWVTQIPITEITSLPDATLQRCGSINLYTTTLLGPDEGNPVIEIGHRVMARLCGTAMYFEGIVEAIEGSTYQIRFLSGVIEAKIPRVHVYSIESVVITFVKPKPKAVATPNPLLPTDRHRRKRSSLAQRLRSFFNLNAAVAFGGDIPGIQLSLCVGCNYTDYPFQLRHGCNAAAFVHNITAPSYASFIQLQFAYFNIPQDDYIVLESNSAKLIYRGNETNGAFNSTLIYSKSITLSLFTHVAENSTTEKCIGFNVDYLITSIASTGKEYVCGTRDETQEA</sequence>
<protein>
    <recommendedName>
        <fullName evidence="4">Tudor domain-containing protein</fullName>
    </recommendedName>
</protein>
<organism evidence="2 3">
    <name type="scientific">Thraustotheca clavata</name>
    <dbReference type="NCBI Taxonomy" id="74557"/>
    <lineage>
        <taxon>Eukaryota</taxon>
        <taxon>Sar</taxon>
        <taxon>Stramenopiles</taxon>
        <taxon>Oomycota</taxon>
        <taxon>Saprolegniomycetes</taxon>
        <taxon>Saprolegniales</taxon>
        <taxon>Achlyaceae</taxon>
        <taxon>Thraustotheca</taxon>
    </lineage>
</organism>
<comment type="caution">
    <text evidence="2">The sequence shown here is derived from an EMBL/GenBank/DDBJ whole genome shotgun (WGS) entry which is preliminary data.</text>
</comment>
<evidence type="ECO:0008006" key="4">
    <source>
        <dbReference type="Google" id="ProtNLM"/>
    </source>
</evidence>
<dbReference type="Gene3D" id="2.30.30.140">
    <property type="match status" value="2"/>
</dbReference>